<protein>
    <submittedName>
        <fullName evidence="1">Uncharacterized protein</fullName>
    </submittedName>
</protein>
<name>B6UCP7_MAIZE</name>
<organism evidence="1">
    <name type="scientific">Zea mays</name>
    <name type="common">Maize</name>
    <dbReference type="NCBI Taxonomy" id="4577"/>
    <lineage>
        <taxon>Eukaryota</taxon>
        <taxon>Viridiplantae</taxon>
        <taxon>Streptophyta</taxon>
        <taxon>Embryophyta</taxon>
        <taxon>Tracheophyta</taxon>
        <taxon>Spermatophyta</taxon>
        <taxon>Magnoliopsida</taxon>
        <taxon>Liliopsida</taxon>
        <taxon>Poales</taxon>
        <taxon>Poaceae</taxon>
        <taxon>PACMAD clade</taxon>
        <taxon>Panicoideae</taxon>
        <taxon>Andropogonodae</taxon>
        <taxon>Andropogoneae</taxon>
        <taxon>Tripsacinae</taxon>
        <taxon>Zea</taxon>
    </lineage>
</organism>
<reference evidence="1" key="1">
    <citation type="journal article" date="2009" name="Plant Mol. Biol.">
        <title>Insights into corn genes derived from large-scale cDNA sequencing.</title>
        <authorList>
            <person name="Alexandrov N.N."/>
            <person name="Brover V.V."/>
            <person name="Freidin S."/>
            <person name="Troukhan M.E."/>
            <person name="Tatarinova T.V."/>
            <person name="Zhang H."/>
            <person name="Swaller T.J."/>
            <person name="Lu Y.P."/>
            <person name="Bouck J."/>
            <person name="Flavell R.B."/>
            <person name="Feldmann K.A."/>
        </authorList>
    </citation>
    <scope>NUCLEOTIDE SEQUENCE</scope>
</reference>
<evidence type="ECO:0000313" key="1">
    <source>
        <dbReference type="EMBL" id="ACG47130.1"/>
    </source>
</evidence>
<accession>B6UCP7</accession>
<dbReference type="EMBL" id="EU975012">
    <property type="protein sequence ID" value="ACG47130.1"/>
    <property type="molecule type" value="mRNA"/>
</dbReference>
<proteinExistence type="evidence at transcript level"/>
<dbReference type="AlphaFoldDB" id="B6UCP7"/>
<sequence length="63" mass="7108">MTCLKNLKLKVSVGGNQISSCMHSTSVYQHWSAREKNLGEEKKRERAIVWTLEDGVVLQLSSC</sequence>